<dbReference type="PANTHER" id="PTHR11632">
    <property type="entry name" value="SUCCINATE DEHYDROGENASE 2 FLAVOPROTEIN SUBUNIT"/>
    <property type="match status" value="1"/>
</dbReference>
<evidence type="ECO:0000256" key="1">
    <source>
        <dbReference type="ARBA" id="ARBA00022630"/>
    </source>
</evidence>
<sequence length="184" mass="20224">MGAPTSPARMLTCTGDCSHCTAMISLAGLPNQDLEFVQLPPTGIYGTGCLKTEGCRGEGGFLVNREGERFMERYAPTAKDLASHDPNSQVVYPSIHVVASVLAWASAVVNPFVYAVTNRQYRSAYRKLFCGSRTRRDASHRPHDHDKSNSSKTYITEFQYHASTAQVTSTPLQQRQAANNKPLI</sequence>
<dbReference type="GO" id="GO:0005739">
    <property type="term" value="C:mitochondrion"/>
    <property type="evidence" value="ECO:0007669"/>
    <property type="project" value="GOC"/>
</dbReference>
<dbReference type="InterPro" id="IPR027477">
    <property type="entry name" value="Succ_DH/fumarate_Rdtase_cat_sf"/>
</dbReference>
<dbReference type="EMBL" id="JQDR03013715">
    <property type="protein sequence ID" value="KAA0189221.1"/>
    <property type="molecule type" value="Genomic_DNA"/>
</dbReference>
<evidence type="ECO:0000256" key="3">
    <source>
        <dbReference type="SAM" id="Phobius"/>
    </source>
</evidence>
<dbReference type="Gene3D" id="1.10.1220.70">
    <property type="match status" value="1"/>
</dbReference>
<reference evidence="5" key="3">
    <citation type="submission" date="2019-06" db="EMBL/GenBank/DDBJ databases">
        <authorList>
            <person name="Poynton C."/>
            <person name="Hasenbein S."/>
            <person name="Benoit J.B."/>
            <person name="Sepulveda M.S."/>
            <person name="Poelchau M.F."/>
            <person name="Murali S.C."/>
            <person name="Chen S."/>
            <person name="Glastad K.M."/>
            <person name="Werren J.H."/>
            <person name="Vineis J.H."/>
            <person name="Bowen J.L."/>
            <person name="Friedrich M."/>
            <person name="Jones J."/>
            <person name="Robertson H.M."/>
            <person name="Feyereisen R."/>
            <person name="Mechler-Hickson A."/>
            <person name="Mathers N."/>
            <person name="Lee C.E."/>
            <person name="Colbourne J.K."/>
            <person name="Biales A."/>
            <person name="Johnston J.S."/>
            <person name="Wellborn G.A."/>
            <person name="Rosendale A.J."/>
            <person name="Cridge A.G."/>
            <person name="Munoz-Torres M.C."/>
            <person name="Bain P.A."/>
            <person name="Manny A.R."/>
            <person name="Major K.M."/>
            <person name="Lambert F.N."/>
            <person name="Vulpe C.D."/>
            <person name="Tuck P."/>
            <person name="Blalock B.J."/>
            <person name="Lin Y.-Y."/>
            <person name="Smith M.E."/>
            <person name="Ochoa-Acuna H."/>
            <person name="Chen M.-J.M."/>
            <person name="Childers C.P."/>
            <person name="Qu J."/>
            <person name="Dugan S."/>
            <person name="Lee S.L."/>
            <person name="Chao H."/>
            <person name="Dinh H."/>
            <person name="Han Y."/>
            <person name="Doddapaneni H."/>
            <person name="Worley K.C."/>
            <person name="Muzny D.M."/>
            <person name="Gibbs R.A."/>
            <person name="Richards S."/>
        </authorList>
    </citation>
    <scope>NUCLEOTIDE SEQUENCE</scope>
    <source>
        <strain evidence="5">HAZT.00-mixed</strain>
        <tissue evidence="5">Whole organism</tissue>
    </source>
</reference>
<dbReference type="Gene3D" id="3.90.700.10">
    <property type="entry name" value="Succinate dehydrogenase/fumarate reductase flavoprotein, catalytic domain"/>
    <property type="match status" value="1"/>
</dbReference>
<comment type="caution">
    <text evidence="5">The sequence shown here is derived from an EMBL/GenBank/DDBJ whole genome shotgun (WGS) entry which is preliminary data.</text>
</comment>
<feature type="transmembrane region" description="Helical" evidence="3">
    <location>
        <begin position="95"/>
        <end position="117"/>
    </location>
</feature>
<keyword evidence="3" id="KW-1133">Transmembrane helix</keyword>
<dbReference type="GO" id="GO:0008177">
    <property type="term" value="F:succinate dehydrogenase (quinone) activity"/>
    <property type="evidence" value="ECO:0007669"/>
    <property type="project" value="TreeGrafter"/>
</dbReference>
<evidence type="ECO:0000256" key="2">
    <source>
        <dbReference type="ARBA" id="ARBA00023002"/>
    </source>
</evidence>
<gene>
    <name evidence="5" type="ORF">HAZT_HAZT010721</name>
</gene>
<dbReference type="Pfam" id="PF00890">
    <property type="entry name" value="FAD_binding_2"/>
    <property type="match status" value="1"/>
</dbReference>
<feature type="domain" description="FAD-dependent oxidoreductase 2 FAD-binding" evidence="4">
    <location>
        <begin position="10"/>
        <end position="89"/>
    </location>
</feature>
<proteinExistence type="predicted"/>
<dbReference type="SUPFAM" id="SSF56425">
    <property type="entry name" value="Succinate dehydrogenase/fumarate reductase flavoprotein, catalytic domain"/>
    <property type="match status" value="1"/>
</dbReference>
<dbReference type="InterPro" id="IPR030664">
    <property type="entry name" value="SdhA/FrdA/AprA"/>
</dbReference>
<reference evidence="5" key="2">
    <citation type="journal article" date="2018" name="Environ. Sci. Technol.">
        <title>The Toxicogenome of Hyalella azteca: A Model for Sediment Ecotoxicology and Evolutionary Toxicology.</title>
        <authorList>
            <person name="Poynton H.C."/>
            <person name="Hasenbein S."/>
            <person name="Benoit J.B."/>
            <person name="Sepulveda M.S."/>
            <person name="Poelchau M.F."/>
            <person name="Hughes D.S.T."/>
            <person name="Murali S.C."/>
            <person name="Chen S."/>
            <person name="Glastad K.M."/>
            <person name="Goodisman M.A.D."/>
            <person name="Werren J.H."/>
            <person name="Vineis J.H."/>
            <person name="Bowen J.L."/>
            <person name="Friedrich M."/>
            <person name="Jones J."/>
            <person name="Robertson H.M."/>
            <person name="Feyereisen R."/>
            <person name="Mechler-Hickson A."/>
            <person name="Mathers N."/>
            <person name="Lee C.E."/>
            <person name="Colbourne J.K."/>
            <person name="Biales A."/>
            <person name="Johnston J.S."/>
            <person name="Wellborn G.A."/>
            <person name="Rosendale A.J."/>
            <person name="Cridge A.G."/>
            <person name="Munoz-Torres M.C."/>
            <person name="Bain P.A."/>
            <person name="Manny A.R."/>
            <person name="Major K.M."/>
            <person name="Lambert F.N."/>
            <person name="Vulpe C.D."/>
            <person name="Tuck P."/>
            <person name="Blalock B.J."/>
            <person name="Lin Y.Y."/>
            <person name="Smith M.E."/>
            <person name="Ochoa-Acuna H."/>
            <person name="Chen M.M."/>
            <person name="Childers C.P."/>
            <person name="Qu J."/>
            <person name="Dugan S."/>
            <person name="Lee S.L."/>
            <person name="Chao H."/>
            <person name="Dinh H."/>
            <person name="Han Y."/>
            <person name="Doddapaneni H."/>
            <person name="Worley K.C."/>
            <person name="Muzny D.M."/>
            <person name="Gibbs R.A."/>
            <person name="Richards S."/>
        </authorList>
    </citation>
    <scope>NUCLEOTIDE SEQUENCE</scope>
    <source>
        <strain evidence="5">HAZT.00-mixed</strain>
        <tissue evidence="5">Whole organism</tissue>
    </source>
</reference>
<dbReference type="Proteomes" id="UP000711488">
    <property type="component" value="Unassembled WGS sequence"/>
</dbReference>
<keyword evidence="2" id="KW-0560">Oxidoreductase</keyword>
<dbReference type="AlphaFoldDB" id="A0A6A0GVL3"/>
<dbReference type="SUPFAM" id="SSF81321">
    <property type="entry name" value="Family A G protein-coupled receptor-like"/>
    <property type="match status" value="1"/>
</dbReference>
<dbReference type="InterPro" id="IPR003953">
    <property type="entry name" value="FAD-dep_OxRdtase_2_FAD-bd"/>
</dbReference>
<dbReference type="GO" id="GO:0009055">
    <property type="term" value="F:electron transfer activity"/>
    <property type="evidence" value="ECO:0007669"/>
    <property type="project" value="TreeGrafter"/>
</dbReference>
<accession>A0A6A0GVL3</accession>
<organism evidence="5">
    <name type="scientific">Hyalella azteca</name>
    <name type="common">Amphipod</name>
    <dbReference type="NCBI Taxonomy" id="294128"/>
    <lineage>
        <taxon>Eukaryota</taxon>
        <taxon>Metazoa</taxon>
        <taxon>Ecdysozoa</taxon>
        <taxon>Arthropoda</taxon>
        <taxon>Crustacea</taxon>
        <taxon>Multicrustacea</taxon>
        <taxon>Malacostraca</taxon>
        <taxon>Eumalacostraca</taxon>
        <taxon>Peracarida</taxon>
        <taxon>Amphipoda</taxon>
        <taxon>Senticaudata</taxon>
        <taxon>Talitrida</taxon>
        <taxon>Talitroidea</taxon>
        <taxon>Hyalellidae</taxon>
        <taxon>Hyalella</taxon>
    </lineage>
</organism>
<name>A0A6A0GVL3_HYAAZ</name>
<reference evidence="5" key="1">
    <citation type="submission" date="2014-08" db="EMBL/GenBank/DDBJ databases">
        <authorList>
            <person name="Murali S."/>
            <person name="Richards S."/>
            <person name="Bandaranaike D."/>
            <person name="Bellair M."/>
            <person name="Blankenburg K."/>
            <person name="Chao H."/>
            <person name="Dinh H."/>
            <person name="Doddapaneni H."/>
            <person name="Dugan-Rocha S."/>
            <person name="Elkadiri S."/>
            <person name="Gnanaolivu R."/>
            <person name="Hughes D."/>
            <person name="Lee S."/>
            <person name="Li M."/>
            <person name="Ming W."/>
            <person name="Munidasa M."/>
            <person name="Muniz J."/>
            <person name="Nguyen L."/>
            <person name="Osuji N."/>
            <person name="Pu L.-L."/>
            <person name="Puazo M."/>
            <person name="Skinner E."/>
            <person name="Qu C."/>
            <person name="Quiroz J."/>
            <person name="Raj R."/>
            <person name="Weissenberger G."/>
            <person name="Xin Y."/>
            <person name="Zou X."/>
            <person name="Han Y."/>
            <person name="Worley K."/>
            <person name="Muzny D."/>
            <person name="Gibbs R."/>
        </authorList>
    </citation>
    <scope>NUCLEOTIDE SEQUENCE</scope>
    <source>
        <strain evidence="5">HAZT.00-mixed</strain>
        <tissue evidence="5">Whole organism</tissue>
    </source>
</reference>
<evidence type="ECO:0000313" key="5">
    <source>
        <dbReference type="EMBL" id="KAA0189221.1"/>
    </source>
</evidence>
<dbReference type="GO" id="GO:0006121">
    <property type="term" value="P:mitochondrial electron transport, succinate to ubiquinone"/>
    <property type="evidence" value="ECO:0007669"/>
    <property type="project" value="TreeGrafter"/>
</dbReference>
<dbReference type="OrthoDB" id="6117944at2759"/>
<evidence type="ECO:0000259" key="4">
    <source>
        <dbReference type="Pfam" id="PF00890"/>
    </source>
</evidence>
<protein>
    <recommendedName>
        <fullName evidence="4">FAD-dependent oxidoreductase 2 FAD-binding domain-containing protein</fullName>
    </recommendedName>
</protein>
<keyword evidence="3" id="KW-0472">Membrane</keyword>
<keyword evidence="3" id="KW-0812">Transmembrane</keyword>
<dbReference type="PANTHER" id="PTHR11632:SF51">
    <property type="entry name" value="SUCCINATE DEHYDROGENASE [UBIQUINONE] FLAVOPROTEIN SUBUNIT, MITOCHONDRIAL"/>
    <property type="match status" value="1"/>
</dbReference>
<dbReference type="GO" id="GO:0050660">
    <property type="term" value="F:flavin adenine dinucleotide binding"/>
    <property type="evidence" value="ECO:0007669"/>
    <property type="project" value="TreeGrafter"/>
</dbReference>
<keyword evidence="1" id="KW-0285">Flavoprotein</keyword>